<dbReference type="NCBIfam" id="TIGR02799">
    <property type="entry name" value="thio_ybgC"/>
    <property type="match status" value="1"/>
</dbReference>
<dbReference type="EMBL" id="JAKIKS010000085">
    <property type="protein sequence ID" value="MCL1126390.1"/>
    <property type="molecule type" value="Genomic_DNA"/>
</dbReference>
<organism evidence="4 5">
    <name type="scientific">Shewanella surugensis</name>
    <dbReference type="NCBI Taxonomy" id="212020"/>
    <lineage>
        <taxon>Bacteria</taxon>
        <taxon>Pseudomonadati</taxon>
        <taxon>Pseudomonadota</taxon>
        <taxon>Gammaproteobacteria</taxon>
        <taxon>Alteromonadales</taxon>
        <taxon>Shewanellaceae</taxon>
        <taxon>Shewanella</taxon>
    </lineage>
</organism>
<dbReference type="NCBIfam" id="TIGR00051">
    <property type="entry name" value="YbgC/FadM family acyl-CoA thioesterase"/>
    <property type="match status" value="1"/>
</dbReference>
<evidence type="ECO:0000256" key="2">
    <source>
        <dbReference type="ARBA" id="ARBA00022801"/>
    </source>
</evidence>
<gene>
    <name evidence="4" type="primary">ybgC</name>
    <name evidence="4" type="ORF">L2764_18340</name>
</gene>
<name>A0ABT0LFZ3_9GAMM</name>
<evidence type="ECO:0000313" key="5">
    <source>
        <dbReference type="Proteomes" id="UP001203423"/>
    </source>
</evidence>
<dbReference type="InterPro" id="IPR029069">
    <property type="entry name" value="HotDog_dom_sf"/>
</dbReference>
<accession>A0ABT0LFZ3</accession>
<comment type="similarity">
    <text evidence="1">Belongs to the 4-hydroxybenzoyl-CoA thioesterase family.</text>
</comment>
<dbReference type="InterPro" id="IPR006684">
    <property type="entry name" value="YbgC/YbaW"/>
</dbReference>
<dbReference type="InterPro" id="IPR014166">
    <property type="entry name" value="Tol-Pal_acyl-CoA_thioesterase"/>
</dbReference>
<dbReference type="PANTHER" id="PTHR31793">
    <property type="entry name" value="4-HYDROXYBENZOYL-COA THIOESTERASE FAMILY MEMBER"/>
    <property type="match status" value="1"/>
</dbReference>
<evidence type="ECO:0000256" key="1">
    <source>
        <dbReference type="ARBA" id="ARBA00005953"/>
    </source>
</evidence>
<dbReference type="Proteomes" id="UP001203423">
    <property type="component" value="Unassembled WGS sequence"/>
</dbReference>
<protein>
    <submittedName>
        <fullName evidence="4">Tol-pal system-associated acyl-CoA thioesterase</fullName>
    </submittedName>
</protein>
<sequence>MFSWPIFIYYEDTDAGGVVYHANYLKFFERARTQWLNALGISQTDLLAGDRAFAVKHAELDFCKPARLEQNLIVETKVNKVKRASLLFEQRIIDEDGVVYCKGMILVACISLSQMKPKAIPKHIIKEFSCGC</sequence>
<evidence type="ECO:0000259" key="3">
    <source>
        <dbReference type="Pfam" id="PF03061"/>
    </source>
</evidence>
<dbReference type="InterPro" id="IPR050563">
    <property type="entry name" value="4-hydroxybenzoyl-CoA_TE"/>
</dbReference>
<proteinExistence type="inferred from homology"/>
<keyword evidence="2" id="KW-0378">Hydrolase</keyword>
<dbReference type="InterPro" id="IPR006683">
    <property type="entry name" value="Thioestr_dom"/>
</dbReference>
<reference evidence="4 5" key="1">
    <citation type="submission" date="2022-01" db="EMBL/GenBank/DDBJ databases">
        <title>Whole genome-based taxonomy of the Shewanellaceae.</title>
        <authorList>
            <person name="Martin-Rodriguez A.J."/>
        </authorList>
    </citation>
    <scope>NUCLEOTIDE SEQUENCE [LARGE SCALE GENOMIC DNA]</scope>
    <source>
        <strain evidence="4 5">DSM 17177</strain>
    </source>
</reference>
<dbReference type="PANTHER" id="PTHR31793:SF37">
    <property type="entry name" value="ACYL-COA THIOESTER HYDROLASE YBGC"/>
    <property type="match status" value="1"/>
</dbReference>
<comment type="caution">
    <text evidence="4">The sequence shown here is derived from an EMBL/GenBank/DDBJ whole genome shotgun (WGS) entry which is preliminary data.</text>
</comment>
<dbReference type="Gene3D" id="3.10.129.10">
    <property type="entry name" value="Hotdog Thioesterase"/>
    <property type="match status" value="1"/>
</dbReference>
<evidence type="ECO:0000313" key="4">
    <source>
        <dbReference type="EMBL" id="MCL1126390.1"/>
    </source>
</evidence>
<dbReference type="CDD" id="cd00586">
    <property type="entry name" value="4HBT"/>
    <property type="match status" value="1"/>
</dbReference>
<feature type="domain" description="Thioesterase" evidence="3">
    <location>
        <begin position="16"/>
        <end position="100"/>
    </location>
</feature>
<keyword evidence="5" id="KW-1185">Reference proteome</keyword>
<dbReference type="PIRSF" id="PIRSF003230">
    <property type="entry name" value="YbgC"/>
    <property type="match status" value="1"/>
</dbReference>
<dbReference type="SUPFAM" id="SSF54637">
    <property type="entry name" value="Thioesterase/thiol ester dehydrase-isomerase"/>
    <property type="match status" value="1"/>
</dbReference>
<dbReference type="Pfam" id="PF03061">
    <property type="entry name" value="4HBT"/>
    <property type="match status" value="1"/>
</dbReference>